<keyword evidence="4 10" id="KW-0597">Phosphoprotein</keyword>
<dbReference type="PROSITE" id="PS51755">
    <property type="entry name" value="OMPR_PHOB"/>
    <property type="match status" value="1"/>
</dbReference>
<dbReference type="SUPFAM" id="SSF46894">
    <property type="entry name" value="C-terminal effector domain of the bipartite response regulators"/>
    <property type="match status" value="1"/>
</dbReference>
<keyword evidence="8" id="KW-0804">Transcription</keyword>
<evidence type="ECO:0000259" key="12">
    <source>
        <dbReference type="PROSITE" id="PS50110"/>
    </source>
</evidence>
<evidence type="ECO:0000256" key="1">
    <source>
        <dbReference type="ARBA" id="ARBA00004496"/>
    </source>
</evidence>
<dbReference type="Gene3D" id="6.10.250.690">
    <property type="match status" value="1"/>
</dbReference>
<feature type="DNA-binding region" description="OmpR/PhoB-type" evidence="11">
    <location>
        <begin position="133"/>
        <end position="232"/>
    </location>
</feature>
<keyword evidence="7 11" id="KW-0238">DNA-binding</keyword>
<dbReference type="AlphaFoldDB" id="A0A9D0YWG0"/>
<dbReference type="GO" id="GO:0045893">
    <property type="term" value="P:positive regulation of DNA-templated transcription"/>
    <property type="evidence" value="ECO:0007669"/>
    <property type="project" value="UniProtKB-ARBA"/>
</dbReference>
<dbReference type="PANTHER" id="PTHR48111">
    <property type="entry name" value="REGULATOR OF RPOS"/>
    <property type="match status" value="1"/>
</dbReference>
<keyword evidence="6" id="KW-0805">Transcription regulation</keyword>
<dbReference type="CDD" id="cd00383">
    <property type="entry name" value="trans_reg_C"/>
    <property type="match status" value="1"/>
</dbReference>
<dbReference type="Pfam" id="PF00486">
    <property type="entry name" value="Trans_reg_C"/>
    <property type="match status" value="1"/>
</dbReference>
<feature type="domain" description="Response regulatory" evidence="12">
    <location>
        <begin position="6"/>
        <end position="119"/>
    </location>
</feature>
<dbReference type="GO" id="GO:0032993">
    <property type="term" value="C:protein-DNA complex"/>
    <property type="evidence" value="ECO:0007669"/>
    <property type="project" value="TreeGrafter"/>
</dbReference>
<dbReference type="InterPro" id="IPR036388">
    <property type="entry name" value="WH-like_DNA-bd_sf"/>
</dbReference>
<evidence type="ECO:0000256" key="9">
    <source>
        <dbReference type="ARBA" id="ARBA00024867"/>
    </source>
</evidence>
<keyword evidence="5" id="KW-0902">Two-component regulatory system</keyword>
<evidence type="ECO:0000256" key="4">
    <source>
        <dbReference type="ARBA" id="ARBA00022553"/>
    </source>
</evidence>
<dbReference type="InterPro" id="IPR001867">
    <property type="entry name" value="OmpR/PhoB-type_DNA-bd"/>
</dbReference>
<evidence type="ECO:0000256" key="10">
    <source>
        <dbReference type="PROSITE-ProRule" id="PRU00169"/>
    </source>
</evidence>
<organism evidence="14 15">
    <name type="scientific">Candidatus Avichristensenella intestinipullorum</name>
    <dbReference type="NCBI Taxonomy" id="2840693"/>
    <lineage>
        <taxon>Bacteria</taxon>
        <taxon>Bacillati</taxon>
        <taxon>Bacillota</taxon>
        <taxon>Clostridia</taxon>
        <taxon>Candidatus Avichristensenella</taxon>
    </lineage>
</organism>
<comment type="function">
    <text evidence="9">May play the central regulatory role in sporulation. It may be an element of the effector pathway responsible for the activation of sporulation genes in response to nutritional stress. Spo0A may act in concert with spo0H (a sigma factor) to control the expression of some genes that are critical to the sporulation process.</text>
</comment>
<dbReference type="Proteomes" id="UP000886819">
    <property type="component" value="Unassembled WGS sequence"/>
</dbReference>
<dbReference type="SMART" id="SM00448">
    <property type="entry name" value="REC"/>
    <property type="match status" value="1"/>
</dbReference>
<evidence type="ECO:0000256" key="11">
    <source>
        <dbReference type="PROSITE-ProRule" id="PRU01091"/>
    </source>
</evidence>
<dbReference type="GO" id="GO:0000156">
    <property type="term" value="F:phosphorelay response regulator activity"/>
    <property type="evidence" value="ECO:0007669"/>
    <property type="project" value="TreeGrafter"/>
</dbReference>
<comment type="caution">
    <text evidence="14">The sequence shown here is derived from an EMBL/GenBank/DDBJ whole genome shotgun (WGS) entry which is preliminary data.</text>
</comment>
<sequence>MSNHHSILIVEDERGISDFIATVLTANDYSVLKARDGQTALSLIPSHCPDLVLLDLGLPDMDGLAILRSVREWSTVPILVLSARDHEREKVEALDAGADDYITKPFGISELLARIRTALRHARSAAGSSLAPSGVFTCGELSIDHGRRRVKISGREVHVTQIEFKILALLSQYAGRVLSYDTIIKHVWGPHAQGNNQILRVNMANIRRKIEANPAEPVYILTDVGVGYRMVDNESM</sequence>
<dbReference type="InterPro" id="IPR011006">
    <property type="entry name" value="CheY-like_superfamily"/>
</dbReference>
<dbReference type="EMBL" id="DVFI01000095">
    <property type="protein sequence ID" value="HIQ63237.1"/>
    <property type="molecule type" value="Genomic_DNA"/>
</dbReference>
<dbReference type="FunFam" id="3.40.50.2300:FF:000021">
    <property type="entry name" value="Two-component system response regulator KdpE"/>
    <property type="match status" value="1"/>
</dbReference>
<name>A0A9D0YWG0_9FIRM</name>
<evidence type="ECO:0000256" key="2">
    <source>
        <dbReference type="ARBA" id="ARBA00018672"/>
    </source>
</evidence>
<dbReference type="InterPro" id="IPR039420">
    <property type="entry name" value="WalR-like"/>
</dbReference>
<dbReference type="GO" id="GO:0005829">
    <property type="term" value="C:cytosol"/>
    <property type="evidence" value="ECO:0007669"/>
    <property type="project" value="TreeGrafter"/>
</dbReference>
<proteinExistence type="predicted"/>
<keyword evidence="3" id="KW-0963">Cytoplasm</keyword>
<evidence type="ECO:0000313" key="15">
    <source>
        <dbReference type="Proteomes" id="UP000886819"/>
    </source>
</evidence>
<feature type="modified residue" description="4-aspartylphosphate" evidence="10">
    <location>
        <position position="55"/>
    </location>
</feature>
<dbReference type="GO" id="GO:0000987">
    <property type="term" value="F:cis-regulatory region sequence-specific DNA binding"/>
    <property type="evidence" value="ECO:0007669"/>
    <property type="project" value="UniProtKB-ARBA"/>
</dbReference>
<dbReference type="InterPro" id="IPR001789">
    <property type="entry name" value="Sig_transdc_resp-reg_receiver"/>
</dbReference>
<dbReference type="Gene3D" id="3.40.50.2300">
    <property type="match status" value="1"/>
</dbReference>
<accession>A0A9D0YWG0</accession>
<evidence type="ECO:0000256" key="3">
    <source>
        <dbReference type="ARBA" id="ARBA00022490"/>
    </source>
</evidence>
<reference evidence="14" key="2">
    <citation type="journal article" date="2021" name="PeerJ">
        <title>Extensive microbial diversity within the chicken gut microbiome revealed by metagenomics and culture.</title>
        <authorList>
            <person name="Gilroy R."/>
            <person name="Ravi A."/>
            <person name="Getino M."/>
            <person name="Pursley I."/>
            <person name="Horton D.L."/>
            <person name="Alikhan N.F."/>
            <person name="Baker D."/>
            <person name="Gharbi K."/>
            <person name="Hall N."/>
            <person name="Watson M."/>
            <person name="Adriaenssens E.M."/>
            <person name="Foster-Nyarko E."/>
            <person name="Jarju S."/>
            <person name="Secka A."/>
            <person name="Antonio M."/>
            <person name="Oren A."/>
            <person name="Chaudhuri R.R."/>
            <person name="La Ragione R."/>
            <person name="Hildebrand F."/>
            <person name="Pallen M.J."/>
        </authorList>
    </citation>
    <scope>NUCLEOTIDE SEQUENCE</scope>
    <source>
        <strain evidence="14">ChiHile30-977</strain>
    </source>
</reference>
<protein>
    <recommendedName>
        <fullName evidence="2">Stage 0 sporulation protein A homolog</fullName>
    </recommendedName>
</protein>
<dbReference type="CDD" id="cd17620">
    <property type="entry name" value="REC_OmpR_KdpE-like"/>
    <property type="match status" value="1"/>
</dbReference>
<dbReference type="GO" id="GO:0042802">
    <property type="term" value="F:identical protein binding"/>
    <property type="evidence" value="ECO:0007669"/>
    <property type="project" value="UniProtKB-ARBA"/>
</dbReference>
<dbReference type="Pfam" id="PF00072">
    <property type="entry name" value="Response_reg"/>
    <property type="match status" value="1"/>
</dbReference>
<dbReference type="InterPro" id="IPR016032">
    <property type="entry name" value="Sig_transdc_resp-reg_C-effctor"/>
</dbReference>
<evidence type="ECO:0000256" key="8">
    <source>
        <dbReference type="ARBA" id="ARBA00023163"/>
    </source>
</evidence>
<dbReference type="PROSITE" id="PS50110">
    <property type="entry name" value="RESPONSE_REGULATORY"/>
    <property type="match status" value="1"/>
</dbReference>
<gene>
    <name evidence="14" type="ORF">IAA66_06570</name>
</gene>
<dbReference type="SMART" id="SM00862">
    <property type="entry name" value="Trans_reg_C"/>
    <property type="match status" value="1"/>
</dbReference>
<feature type="domain" description="OmpR/PhoB-type" evidence="13">
    <location>
        <begin position="133"/>
        <end position="232"/>
    </location>
</feature>
<evidence type="ECO:0000313" key="14">
    <source>
        <dbReference type="EMBL" id="HIQ63237.1"/>
    </source>
</evidence>
<comment type="subcellular location">
    <subcellularLocation>
        <location evidence="1">Cytoplasm</location>
    </subcellularLocation>
</comment>
<evidence type="ECO:0000256" key="5">
    <source>
        <dbReference type="ARBA" id="ARBA00023012"/>
    </source>
</evidence>
<evidence type="ECO:0000259" key="13">
    <source>
        <dbReference type="PROSITE" id="PS51755"/>
    </source>
</evidence>
<dbReference type="PANTHER" id="PTHR48111:SF50">
    <property type="entry name" value="KDP OPERON TRANSCRIPTIONAL REGULATORY PROTEIN KDPE"/>
    <property type="match status" value="1"/>
</dbReference>
<evidence type="ECO:0000256" key="7">
    <source>
        <dbReference type="ARBA" id="ARBA00023125"/>
    </source>
</evidence>
<dbReference type="SUPFAM" id="SSF52172">
    <property type="entry name" value="CheY-like"/>
    <property type="match status" value="1"/>
</dbReference>
<evidence type="ECO:0000256" key="6">
    <source>
        <dbReference type="ARBA" id="ARBA00023015"/>
    </source>
</evidence>
<dbReference type="Gene3D" id="1.10.10.10">
    <property type="entry name" value="Winged helix-like DNA-binding domain superfamily/Winged helix DNA-binding domain"/>
    <property type="match status" value="1"/>
</dbReference>
<reference evidence="14" key="1">
    <citation type="submission" date="2020-10" db="EMBL/GenBank/DDBJ databases">
        <authorList>
            <person name="Gilroy R."/>
        </authorList>
    </citation>
    <scope>NUCLEOTIDE SEQUENCE</scope>
    <source>
        <strain evidence="14">ChiHile30-977</strain>
    </source>
</reference>